<keyword evidence="9" id="KW-1185">Reference proteome</keyword>
<evidence type="ECO:0000256" key="1">
    <source>
        <dbReference type="ARBA" id="ARBA00000798"/>
    </source>
</evidence>
<dbReference type="Gene3D" id="3.30.870.10">
    <property type="entry name" value="Endonuclease Chain A"/>
    <property type="match status" value="2"/>
</dbReference>
<dbReference type="SMART" id="SM00155">
    <property type="entry name" value="PLDc"/>
    <property type="match status" value="2"/>
</dbReference>
<evidence type="ECO:0000256" key="2">
    <source>
        <dbReference type="ARBA" id="ARBA00008664"/>
    </source>
</evidence>
<keyword evidence="5" id="KW-0442">Lipid degradation</keyword>
<keyword evidence="6" id="KW-0443">Lipid metabolism</keyword>
<evidence type="ECO:0000256" key="6">
    <source>
        <dbReference type="ARBA" id="ARBA00023098"/>
    </source>
</evidence>
<dbReference type="Pfam" id="PF13091">
    <property type="entry name" value="PLDc_2"/>
    <property type="match status" value="2"/>
</dbReference>
<dbReference type="InterPro" id="IPR025202">
    <property type="entry name" value="PLD-like_dom"/>
</dbReference>
<comment type="caution">
    <text evidence="8">The sequence shown here is derived from an EMBL/GenBank/DDBJ whole genome shotgun (WGS) entry which is preliminary data.</text>
</comment>
<dbReference type="EMBL" id="BNJG01000001">
    <property type="protein sequence ID" value="GHO52224.1"/>
    <property type="molecule type" value="Genomic_DNA"/>
</dbReference>
<evidence type="ECO:0000256" key="5">
    <source>
        <dbReference type="ARBA" id="ARBA00022963"/>
    </source>
</evidence>
<evidence type="ECO:0000256" key="4">
    <source>
        <dbReference type="ARBA" id="ARBA00022801"/>
    </source>
</evidence>
<comment type="similarity">
    <text evidence="2">Belongs to the phospholipase D family.</text>
</comment>
<gene>
    <name evidence="8" type="ORF">KSB_06990</name>
</gene>
<organism evidence="8 9">
    <name type="scientific">Ktedonobacter robiniae</name>
    <dbReference type="NCBI Taxonomy" id="2778365"/>
    <lineage>
        <taxon>Bacteria</taxon>
        <taxon>Bacillati</taxon>
        <taxon>Chloroflexota</taxon>
        <taxon>Ktedonobacteria</taxon>
        <taxon>Ktedonobacterales</taxon>
        <taxon>Ktedonobacteraceae</taxon>
        <taxon>Ktedonobacter</taxon>
    </lineage>
</organism>
<dbReference type="PANTHER" id="PTHR43856:SF1">
    <property type="entry name" value="MITOCHONDRIAL CARDIOLIPIN HYDROLASE"/>
    <property type="match status" value="1"/>
</dbReference>
<protein>
    <recommendedName>
        <fullName evidence="3">phospholipase D</fullName>
        <ecNumber evidence="3">3.1.4.4</ecNumber>
    </recommendedName>
</protein>
<reference evidence="8 9" key="1">
    <citation type="journal article" date="2021" name="Int. J. Syst. Evol. Microbiol.">
        <title>Reticulibacter mediterranei gen. nov., sp. nov., within the new family Reticulibacteraceae fam. nov., and Ktedonospora formicarum gen. nov., sp. nov., Ktedonobacter robiniae sp. nov., Dictyobacter formicarum sp. nov. and Dictyobacter arantiisoli sp. nov., belonging to the class Ktedonobacteria.</title>
        <authorList>
            <person name="Yabe S."/>
            <person name="Zheng Y."/>
            <person name="Wang C.M."/>
            <person name="Sakai Y."/>
            <person name="Abe K."/>
            <person name="Yokota A."/>
            <person name="Donadio S."/>
            <person name="Cavaletti L."/>
            <person name="Monciardini P."/>
        </authorList>
    </citation>
    <scope>NUCLEOTIDE SEQUENCE [LARGE SCALE GENOMIC DNA]</scope>
    <source>
        <strain evidence="8 9">SOSP1-30</strain>
    </source>
</reference>
<feature type="domain" description="PLD phosphodiesterase" evidence="7">
    <location>
        <begin position="142"/>
        <end position="169"/>
    </location>
</feature>
<evidence type="ECO:0000313" key="9">
    <source>
        <dbReference type="Proteomes" id="UP000654345"/>
    </source>
</evidence>
<dbReference type="EC" id="3.1.4.4" evidence="3"/>
<evidence type="ECO:0000313" key="8">
    <source>
        <dbReference type="EMBL" id="GHO52224.1"/>
    </source>
</evidence>
<evidence type="ECO:0000256" key="3">
    <source>
        <dbReference type="ARBA" id="ARBA00012027"/>
    </source>
</evidence>
<dbReference type="CDD" id="cd09128">
    <property type="entry name" value="PLDc_unchar1_2"/>
    <property type="match status" value="1"/>
</dbReference>
<dbReference type="InterPro" id="IPR001736">
    <property type="entry name" value="PLipase_D/transphosphatidylase"/>
</dbReference>
<accession>A0ABQ3UHN9</accession>
<dbReference type="Proteomes" id="UP000654345">
    <property type="component" value="Unassembled WGS sequence"/>
</dbReference>
<dbReference type="SUPFAM" id="SSF56024">
    <property type="entry name" value="Phospholipase D/nuclease"/>
    <property type="match status" value="2"/>
</dbReference>
<dbReference type="InterPro" id="IPR051406">
    <property type="entry name" value="PLD_domain"/>
</dbReference>
<proteinExistence type="inferred from homology"/>
<evidence type="ECO:0000259" key="7">
    <source>
        <dbReference type="PROSITE" id="PS50035"/>
    </source>
</evidence>
<name>A0ABQ3UHN9_9CHLR</name>
<comment type="catalytic activity">
    <reaction evidence="1">
        <text>a 1,2-diacyl-sn-glycero-3-phosphocholine + H2O = a 1,2-diacyl-sn-glycero-3-phosphate + choline + H(+)</text>
        <dbReference type="Rhea" id="RHEA:14445"/>
        <dbReference type="ChEBI" id="CHEBI:15354"/>
        <dbReference type="ChEBI" id="CHEBI:15377"/>
        <dbReference type="ChEBI" id="CHEBI:15378"/>
        <dbReference type="ChEBI" id="CHEBI:57643"/>
        <dbReference type="ChEBI" id="CHEBI:58608"/>
        <dbReference type="EC" id="3.1.4.4"/>
    </reaction>
</comment>
<dbReference type="PROSITE" id="PS50035">
    <property type="entry name" value="PLD"/>
    <property type="match status" value="2"/>
</dbReference>
<keyword evidence="4" id="KW-0378">Hydrolase</keyword>
<dbReference type="PROSITE" id="PS51257">
    <property type="entry name" value="PROKAR_LIPOPROTEIN"/>
    <property type="match status" value="1"/>
</dbReference>
<dbReference type="RefSeq" id="WP_201369151.1">
    <property type="nucleotide sequence ID" value="NZ_BNJG01000001.1"/>
</dbReference>
<feature type="domain" description="PLD phosphodiesterase" evidence="7">
    <location>
        <begin position="294"/>
        <end position="321"/>
    </location>
</feature>
<sequence>MKPITKLTHWSILIPLLLTLALLLAACNVNGGDLTGSSSNTSNGSPTSLGTGSQDVQVFVEPDAGYQVITDAINQAQKSVWVEMYLLTERHVISALEEAAHSGKDVRVMLEGHPYGSGTSSPSQTIDRLNAAGVQAKTTNPTFALTHEKGMIIDGKTAYILTANMTLSALGGSSSTTNREYGIVDTNAQDVQGAIDIFNADWDRKDVQINGSNLVVSPINSRGAFLSLINGAQKSLIVEAEEMQDQQVEQALINAVKRGVAVQVVLPQPQSGSDSNQQGIDTITNGDIKVRESSKLYMHAKMMVADGHKAFVGSENISTASFERNRELGVIIADGNVINTLQQTFQQDWSDSQGS</sequence>
<dbReference type="PANTHER" id="PTHR43856">
    <property type="entry name" value="CARDIOLIPIN HYDROLASE"/>
    <property type="match status" value="1"/>
</dbReference>